<sequence length="101" mass="11873">MNMESLYTAFQHHRPAFEVLDVVVAGDHINADDRNKNWLMGIMRVVTHELLEWRPFSKSCTRCSMQNLSKECNNLQRIMKQRLVLMKKQLRNVLLAGFVNI</sequence>
<dbReference type="AlphaFoldDB" id="A0AAV0SU33"/>
<gene>
    <name evidence="1" type="ORF">PDE001_LOCUS22</name>
</gene>
<evidence type="ECO:0000313" key="1">
    <source>
        <dbReference type="EMBL" id="CAI5708156.1"/>
    </source>
</evidence>
<name>A0AAV0SU33_9STRA</name>
<reference evidence="1" key="1">
    <citation type="submission" date="2022-12" db="EMBL/GenBank/DDBJ databases">
        <authorList>
            <person name="Webb A."/>
        </authorList>
    </citation>
    <scope>NUCLEOTIDE SEQUENCE</scope>
    <source>
        <strain evidence="1">Pd1</strain>
    </source>
</reference>
<dbReference type="Proteomes" id="UP001162029">
    <property type="component" value="Unassembled WGS sequence"/>
</dbReference>
<organism evidence="1 2">
    <name type="scientific">Peronospora destructor</name>
    <dbReference type="NCBI Taxonomy" id="86335"/>
    <lineage>
        <taxon>Eukaryota</taxon>
        <taxon>Sar</taxon>
        <taxon>Stramenopiles</taxon>
        <taxon>Oomycota</taxon>
        <taxon>Peronosporomycetes</taxon>
        <taxon>Peronosporales</taxon>
        <taxon>Peronosporaceae</taxon>
        <taxon>Peronospora</taxon>
    </lineage>
</organism>
<comment type="caution">
    <text evidence="1">The sequence shown here is derived from an EMBL/GenBank/DDBJ whole genome shotgun (WGS) entry which is preliminary data.</text>
</comment>
<accession>A0AAV0SU33</accession>
<protein>
    <submittedName>
        <fullName evidence="1">Uncharacterized protein</fullName>
    </submittedName>
</protein>
<dbReference type="EMBL" id="CANTFM010000009">
    <property type="protein sequence ID" value="CAI5708156.1"/>
    <property type="molecule type" value="Genomic_DNA"/>
</dbReference>
<keyword evidence="2" id="KW-1185">Reference proteome</keyword>
<proteinExistence type="predicted"/>
<evidence type="ECO:0000313" key="2">
    <source>
        <dbReference type="Proteomes" id="UP001162029"/>
    </source>
</evidence>